<dbReference type="Gene3D" id="3.20.20.70">
    <property type="entry name" value="Aldolase class I"/>
    <property type="match status" value="1"/>
</dbReference>
<name>A0A1I1X5R3_9ACTN</name>
<gene>
    <name evidence="1" type="ORF">SAMN04487819_106215</name>
</gene>
<dbReference type="GO" id="GO:0043720">
    <property type="term" value="F:3-keto-5-aminohexanoate cleavage activity"/>
    <property type="evidence" value="ECO:0007669"/>
    <property type="project" value="InterPro"/>
</dbReference>
<dbReference type="AlphaFoldDB" id="A0A1I1X5R3"/>
<evidence type="ECO:0000313" key="1">
    <source>
        <dbReference type="EMBL" id="SFE00650.1"/>
    </source>
</evidence>
<dbReference type="EMBL" id="FOMZ01000006">
    <property type="protein sequence ID" value="SFE00650.1"/>
    <property type="molecule type" value="Genomic_DNA"/>
</dbReference>
<dbReference type="Proteomes" id="UP000198716">
    <property type="component" value="Unassembled WGS sequence"/>
</dbReference>
<dbReference type="PANTHER" id="PTHR37418">
    <property type="entry name" value="3-KETO-5-AMINOHEXANOATE CLEAVAGE ENZYME-RELATED"/>
    <property type="match status" value="1"/>
</dbReference>
<sequence length="238" mass="25047">MLQVCLNGPRGIREHHHLPVQPPDLAAAAAHSIAAGAEDVHVHPKTPDGADSLDATTVAAAVNAIRAAAPGITVGIPTTAWTTPDTPSRLDAIASWTVLPDHASVDWHEPDAERIAQALLKRGIGIEAGIHSGTEAGEHFAEWPHREQALRILAEVVDPTTTGATATAETLLARIRPTRTPILLHGRAAGAWPVLRLAEQQGLHTRIGLEDTLLLPDGTIADDNAQLVTAVRTRAAHG</sequence>
<keyword evidence="2" id="KW-1185">Reference proteome</keyword>
<evidence type="ECO:0000313" key="2">
    <source>
        <dbReference type="Proteomes" id="UP000198716"/>
    </source>
</evidence>
<dbReference type="Pfam" id="PF05853">
    <property type="entry name" value="BKACE"/>
    <property type="match status" value="1"/>
</dbReference>
<accession>A0A1I1X5R3</accession>
<dbReference type="RefSeq" id="WP_092926710.1">
    <property type="nucleotide sequence ID" value="NZ_FOMZ01000006.1"/>
</dbReference>
<reference evidence="2" key="1">
    <citation type="submission" date="2016-10" db="EMBL/GenBank/DDBJ databases">
        <authorList>
            <person name="Varghese N."/>
            <person name="Submissions S."/>
        </authorList>
    </citation>
    <scope>NUCLEOTIDE SEQUENCE [LARGE SCALE GENOMIC DNA]</scope>
    <source>
        <strain evidence="2">DSM 45004</strain>
    </source>
</reference>
<protein>
    <submittedName>
        <fullName evidence="1">Uncharacterized conserved protein, DUF849 family</fullName>
    </submittedName>
</protein>
<dbReference type="InterPro" id="IPR013785">
    <property type="entry name" value="Aldolase_TIM"/>
</dbReference>
<dbReference type="PANTHER" id="PTHR37418:SF1">
    <property type="entry name" value="3-KETO-5-AMINOHEXANOATE CLEAVAGE PROTEIN"/>
    <property type="match status" value="1"/>
</dbReference>
<proteinExistence type="predicted"/>
<dbReference type="InterPro" id="IPR008567">
    <property type="entry name" value="BKACE"/>
</dbReference>
<organism evidence="1 2">
    <name type="scientific">Actinopolyspora alba</name>
    <dbReference type="NCBI Taxonomy" id="673379"/>
    <lineage>
        <taxon>Bacteria</taxon>
        <taxon>Bacillati</taxon>
        <taxon>Actinomycetota</taxon>
        <taxon>Actinomycetes</taxon>
        <taxon>Actinopolysporales</taxon>
        <taxon>Actinopolysporaceae</taxon>
        <taxon>Actinopolyspora</taxon>
        <taxon>Actinopolyspora alba group</taxon>
    </lineage>
</organism>